<dbReference type="EMBL" id="CABL01000021">
    <property type="protein sequence ID" value="CBH76594.1"/>
    <property type="molecule type" value="Genomic_DNA"/>
</dbReference>
<feature type="region of interest" description="Disordered" evidence="1">
    <location>
        <begin position="45"/>
        <end position="79"/>
    </location>
</feature>
<organism evidence="2">
    <name type="scientific">mine drainage metagenome</name>
    <dbReference type="NCBI Taxonomy" id="410659"/>
    <lineage>
        <taxon>unclassified sequences</taxon>
        <taxon>metagenomes</taxon>
        <taxon>ecological metagenomes</taxon>
    </lineage>
</organism>
<gene>
    <name evidence="2" type="ORF">CARN1_2381</name>
</gene>
<protein>
    <submittedName>
        <fullName evidence="2">Uncharacterized protein</fullName>
    </submittedName>
</protein>
<name>E6PJH3_9ZZZZ</name>
<evidence type="ECO:0000313" key="2">
    <source>
        <dbReference type="EMBL" id="CBH76594.1"/>
    </source>
</evidence>
<evidence type="ECO:0000256" key="1">
    <source>
        <dbReference type="SAM" id="MobiDB-lite"/>
    </source>
</evidence>
<dbReference type="AlphaFoldDB" id="E6PJH3"/>
<feature type="compositionally biased region" description="Basic and acidic residues" evidence="1">
    <location>
        <begin position="70"/>
        <end position="79"/>
    </location>
</feature>
<feature type="compositionally biased region" description="Acidic residues" evidence="1">
    <location>
        <begin position="50"/>
        <end position="62"/>
    </location>
</feature>
<accession>E6PJH3</accession>
<sequence length="79" mass="8677">MTLSDDDRVLLDEAIDILMDLMDGEAVEAAELHAIGELCLSLARQQRGEEDVEEEDQAEEDQAQSADELPELHDLGPNG</sequence>
<comment type="caution">
    <text evidence="2">The sequence shown here is derived from an EMBL/GenBank/DDBJ whole genome shotgun (WGS) entry which is preliminary data.</text>
</comment>
<reference evidence="2" key="1">
    <citation type="submission" date="2009-10" db="EMBL/GenBank/DDBJ databases">
        <title>Diversity of trophic interactions inside an arsenic-rich microbial ecosystem.</title>
        <authorList>
            <person name="Bertin P.N."/>
            <person name="Heinrich-Salmeron A."/>
            <person name="Pelletier E."/>
            <person name="Goulhen-Chollet F."/>
            <person name="Arsene-Ploetze F."/>
            <person name="Gallien S."/>
            <person name="Calteau A."/>
            <person name="Vallenet D."/>
            <person name="Casiot C."/>
            <person name="Chane-Woon-Ming B."/>
            <person name="Giloteaux L."/>
            <person name="Barakat M."/>
            <person name="Bonnefoy V."/>
            <person name="Bruneel O."/>
            <person name="Chandler M."/>
            <person name="Cleiss J."/>
            <person name="Duran R."/>
            <person name="Elbaz-Poulichet F."/>
            <person name="Fonknechten N."/>
            <person name="Lauga B."/>
            <person name="Mornico D."/>
            <person name="Ortet P."/>
            <person name="Schaeffer C."/>
            <person name="Siguier P."/>
            <person name="Alexander Thil Smith A."/>
            <person name="Van Dorsselaer A."/>
            <person name="Weissenbach J."/>
            <person name="Medigue C."/>
            <person name="Le Paslier D."/>
        </authorList>
    </citation>
    <scope>NUCLEOTIDE SEQUENCE</scope>
</reference>
<proteinExistence type="predicted"/>